<gene>
    <name evidence="1" type="ORF">GGQ01_002658</name>
</gene>
<dbReference type="AlphaFoldDB" id="A0A9X2UMW9"/>
<accession>A0A9X2UMW9</accession>
<name>A0A9X2UMW9_9BACT</name>
<organism evidence="1 2">
    <name type="scientific">Salinibacter ruber</name>
    <dbReference type="NCBI Taxonomy" id="146919"/>
    <lineage>
        <taxon>Bacteria</taxon>
        <taxon>Pseudomonadati</taxon>
        <taxon>Rhodothermota</taxon>
        <taxon>Rhodothermia</taxon>
        <taxon>Rhodothermales</taxon>
        <taxon>Salinibacteraceae</taxon>
        <taxon>Salinibacter</taxon>
    </lineage>
</organism>
<reference evidence="1" key="1">
    <citation type="submission" date="2022-08" db="EMBL/GenBank/DDBJ databases">
        <title>Genomic Encyclopedia of Type Strains, Phase V (KMG-V): Genome sequencing to study the core and pangenomes of soil and plant-associated prokaryotes.</title>
        <authorList>
            <person name="Whitman W."/>
        </authorList>
    </citation>
    <scope>NUCLEOTIDE SEQUENCE</scope>
    <source>
        <strain evidence="1">SP3012</strain>
    </source>
</reference>
<evidence type="ECO:0000313" key="2">
    <source>
        <dbReference type="Proteomes" id="UP001155040"/>
    </source>
</evidence>
<protein>
    <submittedName>
        <fullName evidence="1">Uncharacterized protein</fullName>
    </submittedName>
</protein>
<dbReference type="EMBL" id="JANUBF010000021">
    <property type="protein sequence ID" value="MCS4037575.1"/>
    <property type="molecule type" value="Genomic_DNA"/>
</dbReference>
<proteinExistence type="predicted"/>
<dbReference type="Proteomes" id="UP001155040">
    <property type="component" value="Unassembled WGS sequence"/>
</dbReference>
<sequence length="37" mass="4241">MLGSVRELIQEGIDVIVKRGEVFFLMQVNHLLFQIAP</sequence>
<evidence type="ECO:0000313" key="1">
    <source>
        <dbReference type="EMBL" id="MCS4037575.1"/>
    </source>
</evidence>
<comment type="caution">
    <text evidence="1">The sequence shown here is derived from an EMBL/GenBank/DDBJ whole genome shotgun (WGS) entry which is preliminary data.</text>
</comment>